<dbReference type="SMART" id="SM00530">
    <property type="entry name" value="HTH_XRE"/>
    <property type="match status" value="1"/>
</dbReference>
<proteinExistence type="predicted"/>
<dbReference type="InterPro" id="IPR010982">
    <property type="entry name" value="Lambda_DNA-bd_dom_sf"/>
</dbReference>
<evidence type="ECO:0000313" key="3">
    <source>
        <dbReference type="Proteomes" id="UP000618445"/>
    </source>
</evidence>
<dbReference type="PANTHER" id="PTHR35010:SF4">
    <property type="entry name" value="BLL5781 PROTEIN"/>
    <property type="match status" value="1"/>
</dbReference>
<accession>A0ABR8C4Y3</accession>
<gene>
    <name evidence="2" type="ORF">H6G05_00975</name>
</gene>
<organism evidence="2 3">
    <name type="scientific">Phormidium tenue FACHB-1050</name>
    <dbReference type="NCBI Taxonomy" id="2692857"/>
    <lineage>
        <taxon>Bacteria</taxon>
        <taxon>Bacillati</taxon>
        <taxon>Cyanobacteriota</taxon>
        <taxon>Cyanophyceae</taxon>
        <taxon>Oscillatoriophycideae</taxon>
        <taxon>Oscillatoriales</taxon>
        <taxon>Oscillatoriaceae</taxon>
        <taxon>Phormidium</taxon>
    </lineage>
</organism>
<dbReference type="InterPro" id="IPR001387">
    <property type="entry name" value="Cro/C1-type_HTH"/>
</dbReference>
<evidence type="ECO:0000313" key="2">
    <source>
        <dbReference type="EMBL" id="MBD2315420.1"/>
    </source>
</evidence>
<dbReference type="EMBL" id="JACJQY010000001">
    <property type="protein sequence ID" value="MBD2315420.1"/>
    <property type="molecule type" value="Genomic_DNA"/>
</dbReference>
<dbReference type="SUPFAM" id="SSF47413">
    <property type="entry name" value="lambda repressor-like DNA-binding domains"/>
    <property type="match status" value="1"/>
</dbReference>
<sequence>MVQQLAINHQPSTFGTILKQWRDRRSLSQLDLALISQVSQRHISFLESGRAKPSQEMVLQLATVLEIPLRHQNLMLSSAGFAPIHSETDLSAPEMASVYKAINFMLHQQEPYPAIVIDRYWNLLLTNQGSARLLSTFIDPDKLQSRFCIDGKINLMRVVFDPQGLRPFISNWEEVARHLLQRTYREANSSIESEQSALLFNELLSYPDASELWNQSSHAEQHTLLLTMHLQKSNLNWQFFSTIATLGTPYDITLQEIRIECFFPADAETENDWKKENSI</sequence>
<dbReference type="CDD" id="cd00093">
    <property type="entry name" value="HTH_XRE"/>
    <property type="match status" value="1"/>
</dbReference>
<dbReference type="Pfam" id="PF01381">
    <property type="entry name" value="HTH_3"/>
    <property type="match status" value="1"/>
</dbReference>
<feature type="domain" description="HTH cro/C1-type" evidence="1">
    <location>
        <begin position="18"/>
        <end position="72"/>
    </location>
</feature>
<comment type="caution">
    <text evidence="2">The sequence shown here is derived from an EMBL/GenBank/DDBJ whole genome shotgun (WGS) entry which is preliminary data.</text>
</comment>
<dbReference type="Gene3D" id="1.10.260.40">
    <property type="entry name" value="lambda repressor-like DNA-binding domains"/>
    <property type="match status" value="1"/>
</dbReference>
<dbReference type="Pfam" id="PF17765">
    <property type="entry name" value="MLTR_LBD"/>
    <property type="match status" value="1"/>
</dbReference>
<reference evidence="2 3" key="1">
    <citation type="journal article" date="2020" name="ISME J.">
        <title>Comparative genomics reveals insights into cyanobacterial evolution and habitat adaptation.</title>
        <authorList>
            <person name="Chen M.Y."/>
            <person name="Teng W.K."/>
            <person name="Zhao L."/>
            <person name="Hu C.X."/>
            <person name="Zhou Y.K."/>
            <person name="Han B.P."/>
            <person name="Song L.R."/>
            <person name="Shu W.S."/>
        </authorList>
    </citation>
    <scope>NUCLEOTIDE SEQUENCE [LARGE SCALE GENOMIC DNA]</scope>
    <source>
        <strain evidence="2 3">FACHB-1050</strain>
    </source>
</reference>
<dbReference type="Gene3D" id="3.30.450.180">
    <property type="match status" value="1"/>
</dbReference>
<dbReference type="Proteomes" id="UP000618445">
    <property type="component" value="Unassembled WGS sequence"/>
</dbReference>
<keyword evidence="3" id="KW-1185">Reference proteome</keyword>
<dbReference type="PROSITE" id="PS50943">
    <property type="entry name" value="HTH_CROC1"/>
    <property type="match status" value="1"/>
</dbReference>
<dbReference type="PANTHER" id="PTHR35010">
    <property type="entry name" value="BLL4672 PROTEIN-RELATED"/>
    <property type="match status" value="1"/>
</dbReference>
<evidence type="ECO:0000259" key="1">
    <source>
        <dbReference type="PROSITE" id="PS50943"/>
    </source>
</evidence>
<protein>
    <submittedName>
        <fullName evidence="2">Helix-turn-helix transcriptional regulator</fullName>
    </submittedName>
</protein>
<name>A0ABR8C4Y3_9CYAN</name>
<dbReference type="InterPro" id="IPR041413">
    <property type="entry name" value="MLTR_LBD"/>
</dbReference>